<dbReference type="RefSeq" id="WP_174769218.1">
    <property type="nucleotide sequence ID" value="NZ_BJMH01000026.1"/>
</dbReference>
<dbReference type="AlphaFoldDB" id="A0A4Y3PMZ2"/>
<dbReference type="PANTHER" id="PTHR30411">
    <property type="entry name" value="CYTOPLASMIC PROTEIN"/>
    <property type="match status" value="1"/>
</dbReference>
<dbReference type="PANTHER" id="PTHR30411:SF1">
    <property type="entry name" value="CYTOPLASMIC PROTEIN"/>
    <property type="match status" value="1"/>
</dbReference>
<dbReference type="EMBL" id="BJMH01000026">
    <property type="protein sequence ID" value="GEB34687.1"/>
    <property type="molecule type" value="Genomic_DNA"/>
</dbReference>
<proteinExistence type="predicted"/>
<evidence type="ECO:0000313" key="3">
    <source>
        <dbReference type="Proteomes" id="UP000316882"/>
    </source>
</evidence>
<dbReference type="InterPro" id="IPR007214">
    <property type="entry name" value="YbaK/aa-tRNA-synth-assoc-dom"/>
</dbReference>
<accession>A0A4Y3PMZ2</accession>
<dbReference type="SUPFAM" id="SSF55826">
    <property type="entry name" value="YbaK/ProRS associated domain"/>
    <property type="match status" value="1"/>
</dbReference>
<sequence length="161" mass="17689">MQPLKESAQKVQARLQQLGYDNQVVELPDSTRTAAEAAQAIGCEVAQIAKSIIFRRKTTDKPVLVVASGTNRIDEKLLAQWMQEKPGKADADFVREKTGFVIGGVSPVGHLEPIETWIDEDLLRFEVIWAAAGHPNAVFSLTPKQLVQMTNGEVARIASRP</sequence>
<dbReference type="Pfam" id="PF04073">
    <property type="entry name" value="tRNA_edit"/>
    <property type="match status" value="1"/>
</dbReference>
<comment type="caution">
    <text evidence="2">The sequence shown here is derived from an EMBL/GenBank/DDBJ whole genome shotgun (WGS) entry which is preliminary data.</text>
</comment>
<dbReference type="CDD" id="cd04333">
    <property type="entry name" value="ProX_deacylase"/>
    <property type="match status" value="1"/>
</dbReference>
<dbReference type="Proteomes" id="UP000316882">
    <property type="component" value="Unassembled WGS sequence"/>
</dbReference>
<protein>
    <submittedName>
        <fullName evidence="2">Cys-tRNA(Pro)/cys-tRNA(Cys) deacylase</fullName>
    </submittedName>
</protein>
<gene>
    <name evidence="2" type="ORF">BPA01_42670</name>
</gene>
<feature type="domain" description="YbaK/aminoacyl-tRNA synthetase-associated" evidence="1">
    <location>
        <begin position="30"/>
        <end position="147"/>
    </location>
</feature>
<organism evidence="2 3">
    <name type="scientific">Brevibacillus parabrevis</name>
    <dbReference type="NCBI Taxonomy" id="54914"/>
    <lineage>
        <taxon>Bacteria</taxon>
        <taxon>Bacillati</taxon>
        <taxon>Bacillota</taxon>
        <taxon>Bacilli</taxon>
        <taxon>Bacillales</taxon>
        <taxon>Paenibacillaceae</taxon>
        <taxon>Brevibacillus</taxon>
    </lineage>
</organism>
<name>A0A4Y3PMZ2_BREPA</name>
<keyword evidence="3" id="KW-1185">Reference proteome</keyword>
<dbReference type="GO" id="GO:0002161">
    <property type="term" value="F:aminoacyl-tRNA deacylase activity"/>
    <property type="evidence" value="ECO:0007669"/>
    <property type="project" value="InterPro"/>
</dbReference>
<evidence type="ECO:0000313" key="2">
    <source>
        <dbReference type="EMBL" id="GEB34687.1"/>
    </source>
</evidence>
<dbReference type="InterPro" id="IPR036754">
    <property type="entry name" value="YbaK/aa-tRNA-synt-asso_dom_sf"/>
</dbReference>
<dbReference type="Gene3D" id="3.90.960.10">
    <property type="entry name" value="YbaK/aminoacyl-tRNA synthetase-associated domain"/>
    <property type="match status" value="1"/>
</dbReference>
<reference evidence="2 3" key="1">
    <citation type="submission" date="2019-06" db="EMBL/GenBank/DDBJ databases">
        <title>Whole genome shotgun sequence of Brevibacillus parabrevis NBRC 12334.</title>
        <authorList>
            <person name="Hosoyama A."/>
            <person name="Uohara A."/>
            <person name="Ohji S."/>
            <person name="Ichikawa N."/>
        </authorList>
    </citation>
    <scope>NUCLEOTIDE SEQUENCE [LARGE SCALE GENOMIC DNA]</scope>
    <source>
        <strain evidence="2 3">NBRC 12334</strain>
    </source>
</reference>
<evidence type="ECO:0000259" key="1">
    <source>
        <dbReference type="Pfam" id="PF04073"/>
    </source>
</evidence>